<accession>A0AB39HLD8</accession>
<sequence>MMQSLISTQDKRDYIQWFLDTHQLKNHESEWILKYLCKDEELLSLVHFVREDIEDYSRGMIISSEETDNKAFVFFKYHIYTSSTDKAFHDIRMQKQLPLFIQFHYPNAMSCPYYAGVLTENPNVKYYQQDTQQVDALLKYMKYEQQIKNLEVEIDQALDELDKSKFNYLTAKLQQLKEQMNH</sequence>
<feature type="domain" description="IDEAL" evidence="2">
    <location>
        <begin position="137"/>
        <end position="173"/>
    </location>
</feature>
<keyword evidence="1" id="KW-0175">Coiled coil</keyword>
<organism evidence="3">
    <name type="scientific">Ornithinibacillus sp. 4-3</name>
    <dbReference type="NCBI Taxonomy" id="3231488"/>
    <lineage>
        <taxon>Bacteria</taxon>
        <taxon>Bacillati</taxon>
        <taxon>Bacillota</taxon>
        <taxon>Bacilli</taxon>
        <taxon>Bacillales</taxon>
        <taxon>Bacillaceae</taxon>
        <taxon>Ornithinibacillus</taxon>
    </lineage>
</organism>
<dbReference type="SMART" id="SM00914">
    <property type="entry name" value="IDEAL"/>
    <property type="match status" value="1"/>
</dbReference>
<dbReference type="InterPro" id="IPR027393">
    <property type="entry name" value="Virus_scaffolding_prot_C"/>
</dbReference>
<evidence type="ECO:0000256" key="1">
    <source>
        <dbReference type="SAM" id="Coils"/>
    </source>
</evidence>
<dbReference type="EMBL" id="CP162599">
    <property type="protein sequence ID" value="XDK31223.1"/>
    <property type="molecule type" value="Genomic_DNA"/>
</dbReference>
<dbReference type="Pfam" id="PF08864">
    <property type="entry name" value="UPF0302"/>
    <property type="match status" value="1"/>
</dbReference>
<dbReference type="AlphaFoldDB" id="A0AB39HLD8"/>
<dbReference type="InterPro" id="IPR038091">
    <property type="entry name" value="UPF0302_N_sf"/>
</dbReference>
<protein>
    <submittedName>
        <fullName evidence="3">YpiB family protein</fullName>
    </submittedName>
</protein>
<dbReference type="Pfam" id="PF08858">
    <property type="entry name" value="IDEAL"/>
    <property type="match status" value="1"/>
</dbReference>
<reference evidence="3" key="1">
    <citation type="submission" date="2024-07" db="EMBL/GenBank/DDBJ databases">
        <title>Halotolerant mesophilic bacterium Ornithinibacillus sp. 4-3, sp. nov., isolated from soil.</title>
        <authorList>
            <person name="Sidarenka A.V."/>
            <person name="Guliayeva D.E."/>
            <person name="Leanovich S.I."/>
            <person name="Hileuskaya K.S."/>
            <person name="Akhremchuk A.E."/>
            <person name="Sikolenko M.A."/>
            <person name="Valentovich L.N."/>
        </authorList>
    </citation>
    <scope>NUCLEOTIDE SEQUENCE</scope>
    <source>
        <strain evidence="3">4-3</strain>
    </source>
</reference>
<feature type="coiled-coil region" evidence="1">
    <location>
        <begin position="133"/>
        <end position="167"/>
    </location>
</feature>
<dbReference type="InterPro" id="IPR014963">
    <property type="entry name" value="UPF0302_N"/>
</dbReference>
<dbReference type="InterPro" id="IPR011188">
    <property type="entry name" value="UPF0302"/>
</dbReference>
<name>A0AB39HLD8_9BACI</name>
<proteinExistence type="predicted"/>
<dbReference type="PIRSF" id="PIRSF007165">
    <property type="entry name" value="UCP007165"/>
    <property type="match status" value="1"/>
</dbReference>
<gene>
    <name evidence="3" type="ORF">AB4Y30_09235</name>
</gene>
<dbReference type="Gene3D" id="3.40.1530.30">
    <property type="entry name" value="Uncharacterised family UPF0302, N-terminal domain"/>
    <property type="match status" value="1"/>
</dbReference>
<dbReference type="RefSeq" id="WP_368651951.1">
    <property type="nucleotide sequence ID" value="NZ_CP162599.1"/>
</dbReference>
<evidence type="ECO:0000259" key="2">
    <source>
        <dbReference type="SMART" id="SM00914"/>
    </source>
</evidence>
<dbReference type="Gene3D" id="4.10.810.10">
    <property type="entry name" value="Virus Scaffolding Protein, Chain A"/>
    <property type="match status" value="1"/>
</dbReference>
<evidence type="ECO:0000313" key="3">
    <source>
        <dbReference type="EMBL" id="XDK31223.1"/>
    </source>
</evidence>
<dbReference type="InterPro" id="IPR014957">
    <property type="entry name" value="IDEAL_dom"/>
</dbReference>